<evidence type="ECO:0000313" key="4">
    <source>
        <dbReference type="EMBL" id="NWT76213.1"/>
    </source>
</evidence>
<dbReference type="PANTHER" id="PTHR24028:SF349">
    <property type="entry name" value="PROTOCADHERIN GAMMA-C5"/>
    <property type="match status" value="1"/>
</dbReference>
<dbReference type="PANTHER" id="PTHR24028">
    <property type="entry name" value="CADHERIN-87A"/>
    <property type="match status" value="1"/>
</dbReference>
<feature type="non-terminal residue" evidence="4">
    <location>
        <position position="161"/>
    </location>
</feature>
<keyword evidence="2" id="KW-1133">Transmembrane helix</keyword>
<dbReference type="GO" id="GO:0007155">
    <property type="term" value="P:cell adhesion"/>
    <property type="evidence" value="ECO:0007669"/>
    <property type="project" value="TreeGrafter"/>
</dbReference>
<feature type="non-terminal residue" evidence="4">
    <location>
        <position position="1"/>
    </location>
</feature>
<dbReference type="InterPro" id="IPR050174">
    <property type="entry name" value="Protocadherin/Cadherin-CA"/>
</dbReference>
<keyword evidence="1" id="KW-0325">Glycoprotein</keyword>
<protein>
    <submittedName>
        <fullName evidence="4">PCDGM protein</fullName>
    </submittedName>
</protein>
<dbReference type="Proteomes" id="UP000566454">
    <property type="component" value="Unassembled WGS sequence"/>
</dbReference>
<evidence type="ECO:0000259" key="3">
    <source>
        <dbReference type="Pfam" id="PF16492"/>
    </source>
</evidence>
<dbReference type="GO" id="GO:0005886">
    <property type="term" value="C:plasma membrane"/>
    <property type="evidence" value="ECO:0007669"/>
    <property type="project" value="TreeGrafter"/>
</dbReference>
<dbReference type="EMBL" id="VYZK01001043">
    <property type="protein sequence ID" value="NWT76213.1"/>
    <property type="molecule type" value="Genomic_DNA"/>
</dbReference>
<accession>A0A7K5R950</accession>
<evidence type="ECO:0000313" key="5">
    <source>
        <dbReference type="Proteomes" id="UP000566454"/>
    </source>
</evidence>
<proteinExistence type="predicted"/>
<reference evidence="4 5" key="1">
    <citation type="submission" date="2019-09" db="EMBL/GenBank/DDBJ databases">
        <title>Bird 10,000 Genomes (B10K) Project - Family phase.</title>
        <authorList>
            <person name="Zhang G."/>
        </authorList>
    </citation>
    <scope>NUCLEOTIDE SEQUENCE [LARGE SCALE GENOMIC DNA]</scope>
    <source>
        <strain evidence="4">B10K-DU-013-18</strain>
        <tissue evidence="4">Muscle</tissue>
    </source>
</reference>
<name>A0A7K5R950_9PASE</name>
<feature type="domain" description="Cadherin cytoplasmic C-terminal" evidence="3">
    <location>
        <begin position="40"/>
        <end position="142"/>
    </location>
</feature>
<dbReference type="InterPro" id="IPR032455">
    <property type="entry name" value="Cadherin_C"/>
</dbReference>
<evidence type="ECO:0000256" key="2">
    <source>
        <dbReference type="SAM" id="Phobius"/>
    </source>
</evidence>
<sequence>DNGDPPLSTTATITVALEEAALEESFKPQDFLAGAKEKPDLTFYLIIALAAISTVALATVTLLAARCLRRRGRAAVSPYCCCWLSESPSRDFCKHSSPKLQLSSDGTLKYMEVTLRPTDSPSQCYSTCFSPGSERSDFTFLRPCPTPATLPRESGAFLPAA</sequence>
<dbReference type="OrthoDB" id="6252479at2759"/>
<dbReference type="AlphaFoldDB" id="A0A7K5R950"/>
<keyword evidence="2" id="KW-0472">Membrane</keyword>
<keyword evidence="5" id="KW-1185">Reference proteome</keyword>
<feature type="transmembrane region" description="Helical" evidence="2">
    <location>
        <begin position="41"/>
        <end position="65"/>
    </location>
</feature>
<keyword evidence="2" id="KW-0812">Transmembrane</keyword>
<gene>
    <name evidence="4" type="primary">Pcdhgc5_1</name>
    <name evidence="4" type="ORF">PRUHIM_R15347</name>
</gene>
<comment type="caution">
    <text evidence="4">The sequence shown here is derived from an EMBL/GenBank/DDBJ whole genome shotgun (WGS) entry which is preliminary data.</text>
</comment>
<organism evidence="4 5">
    <name type="scientific">Prunella himalayana</name>
    <dbReference type="NCBI Taxonomy" id="670356"/>
    <lineage>
        <taxon>Eukaryota</taxon>
        <taxon>Metazoa</taxon>
        <taxon>Chordata</taxon>
        <taxon>Craniata</taxon>
        <taxon>Vertebrata</taxon>
        <taxon>Euteleostomi</taxon>
        <taxon>Archelosauria</taxon>
        <taxon>Archosauria</taxon>
        <taxon>Dinosauria</taxon>
        <taxon>Saurischia</taxon>
        <taxon>Theropoda</taxon>
        <taxon>Coelurosauria</taxon>
        <taxon>Aves</taxon>
        <taxon>Neognathae</taxon>
        <taxon>Neoaves</taxon>
        <taxon>Telluraves</taxon>
        <taxon>Australaves</taxon>
        <taxon>Passeriformes</taxon>
        <taxon>Passeroidea</taxon>
        <taxon>Prunellidae</taxon>
        <taxon>Prunella</taxon>
    </lineage>
</organism>
<evidence type="ECO:0000256" key="1">
    <source>
        <dbReference type="ARBA" id="ARBA00023180"/>
    </source>
</evidence>
<dbReference type="Pfam" id="PF16492">
    <property type="entry name" value="Cadherin_C_2"/>
    <property type="match status" value="1"/>
</dbReference>